<proteinExistence type="predicted"/>
<gene>
    <name evidence="1" type="ORF">FHX50_001741</name>
</gene>
<dbReference type="SUPFAM" id="SSF103025">
    <property type="entry name" value="Folate-binding domain"/>
    <property type="match status" value="1"/>
</dbReference>
<sequence>MAENPTTLHTPEPPAVPLDEHRLTPAAHLAGDMEAATVTGARSVSLRELQFPLQIGLRGEIGSESAQLIEKELGFELPSRVGQVTGDPMGLHVLWLSPDDFLAVDVSTRQQPGDSDRYIDALAGKPGHAVELSANRTVLELVGAAARDVLAKSCHADLHPREFGVNTAITTNLGKVPIYLHRAGEDVWRIYPRQSFADFTVRWLLDGMKEFAQDEVL</sequence>
<dbReference type="GO" id="GO:0008115">
    <property type="term" value="F:sarcosine oxidase activity"/>
    <property type="evidence" value="ECO:0007669"/>
    <property type="project" value="UniProtKB-EC"/>
</dbReference>
<dbReference type="Pfam" id="PF04268">
    <property type="entry name" value="SoxG"/>
    <property type="match status" value="1"/>
</dbReference>
<dbReference type="Gene3D" id="3.30.1360.120">
    <property type="entry name" value="Probable tRNA modification gtpase trme, domain 1"/>
    <property type="match status" value="1"/>
</dbReference>
<dbReference type="EMBL" id="JACHWP010000005">
    <property type="protein sequence ID" value="MBB3023446.1"/>
    <property type="molecule type" value="Genomic_DNA"/>
</dbReference>
<dbReference type="InterPro" id="IPR007375">
    <property type="entry name" value="SoxG"/>
</dbReference>
<keyword evidence="2" id="KW-1185">Reference proteome</keyword>
<dbReference type="EC" id="1.5.3.1" evidence="1"/>
<dbReference type="RefSeq" id="WP_183376624.1">
    <property type="nucleotide sequence ID" value="NZ_CBCSFZ010000013.1"/>
</dbReference>
<dbReference type="AlphaFoldDB" id="A0A839R2T9"/>
<accession>A0A839R2T9</accession>
<evidence type="ECO:0000313" key="2">
    <source>
        <dbReference type="Proteomes" id="UP000568050"/>
    </source>
</evidence>
<dbReference type="Proteomes" id="UP000568050">
    <property type="component" value="Unassembled WGS sequence"/>
</dbReference>
<protein>
    <submittedName>
        <fullName evidence="1">Sarcosine oxidase subunit gamma</fullName>
        <ecNumber evidence="1">1.5.3.1</ecNumber>
    </submittedName>
</protein>
<dbReference type="Gene3D" id="3.30.70.1520">
    <property type="entry name" value="Heterotetrameric sarcosine oxidase"/>
    <property type="match status" value="1"/>
</dbReference>
<keyword evidence="1" id="KW-0560">Oxidoreductase</keyword>
<comment type="caution">
    <text evidence="1">The sequence shown here is derived from an EMBL/GenBank/DDBJ whole genome shotgun (WGS) entry which is preliminary data.</text>
</comment>
<organism evidence="1 2">
    <name type="scientific">Helcobacillus massiliensis</name>
    <dbReference type="NCBI Taxonomy" id="521392"/>
    <lineage>
        <taxon>Bacteria</taxon>
        <taxon>Bacillati</taxon>
        <taxon>Actinomycetota</taxon>
        <taxon>Actinomycetes</taxon>
        <taxon>Micrococcales</taxon>
        <taxon>Dermabacteraceae</taxon>
        <taxon>Helcobacillus</taxon>
    </lineage>
</organism>
<name>A0A839R2T9_9MICO</name>
<reference evidence="1 2" key="1">
    <citation type="submission" date="2020-08" db="EMBL/GenBank/DDBJ databases">
        <title>Sequencing the genomes of 1000 actinobacteria strains.</title>
        <authorList>
            <person name="Klenk H.-P."/>
        </authorList>
    </citation>
    <scope>NUCLEOTIDE SEQUENCE [LARGE SCALE GENOMIC DNA]</scope>
    <source>
        <strain evidence="1 2">DSM 23040</strain>
    </source>
</reference>
<evidence type="ECO:0000313" key="1">
    <source>
        <dbReference type="EMBL" id="MBB3023446.1"/>
    </source>
</evidence>
<dbReference type="InterPro" id="IPR027266">
    <property type="entry name" value="TrmE/GcvT-like"/>
</dbReference>